<proteinExistence type="predicted"/>
<evidence type="ECO:0000313" key="2">
    <source>
        <dbReference type="Proteomes" id="UP001152795"/>
    </source>
</evidence>
<name>A0A7D9IA81_PARCT</name>
<dbReference type="InterPro" id="IPR045609">
    <property type="entry name" value="DUF6451"/>
</dbReference>
<reference evidence="1" key="1">
    <citation type="submission" date="2020-04" db="EMBL/GenBank/DDBJ databases">
        <authorList>
            <person name="Alioto T."/>
            <person name="Alioto T."/>
            <person name="Gomez Garrido J."/>
        </authorList>
    </citation>
    <scope>NUCLEOTIDE SEQUENCE</scope>
    <source>
        <strain evidence="1">A484AB</strain>
    </source>
</reference>
<accession>A0A7D9IA81</accession>
<dbReference type="EMBL" id="CACRXK020003823">
    <property type="protein sequence ID" value="CAB4000379.1"/>
    <property type="molecule type" value="Genomic_DNA"/>
</dbReference>
<dbReference type="OrthoDB" id="5952030at2759"/>
<dbReference type="AlphaFoldDB" id="A0A7D9IA81"/>
<dbReference type="Proteomes" id="UP001152795">
    <property type="component" value="Unassembled WGS sequence"/>
</dbReference>
<dbReference type="Pfam" id="PF20049">
    <property type="entry name" value="DUF6451"/>
    <property type="match status" value="1"/>
</dbReference>
<keyword evidence="2" id="KW-1185">Reference proteome</keyword>
<organism evidence="1 2">
    <name type="scientific">Paramuricea clavata</name>
    <name type="common">Red gorgonian</name>
    <name type="synonym">Violescent sea-whip</name>
    <dbReference type="NCBI Taxonomy" id="317549"/>
    <lineage>
        <taxon>Eukaryota</taxon>
        <taxon>Metazoa</taxon>
        <taxon>Cnidaria</taxon>
        <taxon>Anthozoa</taxon>
        <taxon>Octocorallia</taxon>
        <taxon>Malacalcyonacea</taxon>
        <taxon>Plexauridae</taxon>
        <taxon>Paramuricea</taxon>
    </lineage>
</organism>
<gene>
    <name evidence="1" type="ORF">PACLA_8A019503</name>
</gene>
<evidence type="ECO:0000313" key="1">
    <source>
        <dbReference type="EMBL" id="CAB4000379.1"/>
    </source>
</evidence>
<comment type="caution">
    <text evidence="1">The sequence shown here is derived from an EMBL/GenBank/DDBJ whole genome shotgun (WGS) entry which is preliminary data.</text>
</comment>
<dbReference type="PANTHER" id="PTHR47027">
    <property type="entry name" value="REVERSE TRANSCRIPTASE DOMAIN-CONTAINING PROTEIN"/>
    <property type="match status" value="1"/>
</dbReference>
<protein>
    <submittedName>
        <fullName evidence="1">Uncharacterized protein</fullName>
    </submittedName>
</protein>
<sequence length="113" mass="13032">MQDRIEDVEEFSYLGATVCKDGGGMKDLKNRLSKARGAFIRLKKIWRSSNISRKTKLRLYKTLVVPVLDNESAVGRPCVYRGTPEAGKLQIAKQRREAEEMEDDWTHFMARQI</sequence>
<dbReference type="PANTHER" id="PTHR47027:SF20">
    <property type="entry name" value="REVERSE TRANSCRIPTASE-LIKE PROTEIN WITH RNA-DIRECTED DNA POLYMERASE DOMAIN"/>
    <property type="match status" value="1"/>
</dbReference>